<accession>A0A179IEE1</accession>
<dbReference type="PANTHER" id="PTHR47655:SF2">
    <property type="entry name" value="QUINIC ACID UTILIZATION ACTIVATOR"/>
    <property type="match status" value="1"/>
</dbReference>
<feature type="compositionally biased region" description="Polar residues" evidence="2">
    <location>
        <begin position="570"/>
        <end position="580"/>
    </location>
</feature>
<evidence type="ECO:0000259" key="3">
    <source>
        <dbReference type="PROSITE" id="PS50048"/>
    </source>
</evidence>
<dbReference type="PANTHER" id="PTHR47655">
    <property type="entry name" value="QUINIC ACID UTILIZATION ACTIVATOR"/>
    <property type="match status" value="1"/>
</dbReference>
<sequence length="726" mass="78717">MPRRTRGLSAEEDMKVANASNPPKRQRVSLACDACRTARERCDGERPQCSTCITVNRTCSYTPALRKRGIKTGYLRAVELSLAWVFARAPEVEEALHRLFVENDGNAADQLFVSKGKTSDRLYKKWIGGLVYNDIDKILSEDRPARVDTSSGDSNSESSPEGAEPGLGSFDGGRASIPPFAKLETRLSPGPTQAQTSSIPIIKYPKLPSSWRRLVDIYFTYTHCWLPIVQQEEVHLAAMLYTPDGLQITAASDPYAMACHAQLWVILAIGAFQDVNSERSLQDDSASPQEVYDLARSLIPNDDSNHERPMVCAMLLHALILMGKGNGMAAWLVTGRAGRLILLTEHDLGDGGGVERRVLAKCPQLAACCVLDTLLSICLGKPAQLALNVDTRDQSALFTLYPEAAGPWRPLPGFGSASKAQPATSYPSLTLYQLLEFSLRTSKATYSAKSLHGGAPQTNKDGMVQSLHPQLLFCSSLNIGAAMPHIPSALLLQVAFLASSILVSGFRASLLFTLLEIVELSIERFGESGTPPLLPYFMQSIERHIDFEDMRPSDRAKWSLLLKRLRSPWQDGQSSENTTSGGHGITDTPHLQMPSSFSPQAFAASYESSSRAAAADEHTKSQLLSVDGQDGFPSIYPVPVHSEGAAQSPSLHTPSVHLQASPLPSSLHDPGLCPPIDFDAMLEELGSIDYTDTVELDAQFMANLGFAPGCKAPGCKTPDSVGDLAH</sequence>
<feature type="compositionally biased region" description="Polar residues" evidence="2">
    <location>
        <begin position="645"/>
        <end position="664"/>
    </location>
</feature>
<dbReference type="Gene3D" id="4.10.240.10">
    <property type="entry name" value="Zn(2)-C6 fungal-type DNA-binding domain"/>
    <property type="match status" value="1"/>
</dbReference>
<evidence type="ECO:0000256" key="2">
    <source>
        <dbReference type="SAM" id="MobiDB-lite"/>
    </source>
</evidence>
<dbReference type="OMA" id="WLPICEK"/>
<comment type="caution">
    <text evidence="4">The sequence shown here is derived from an EMBL/GenBank/DDBJ whole genome shotgun (WGS) entry which is preliminary data.</text>
</comment>
<dbReference type="PROSITE" id="PS00463">
    <property type="entry name" value="ZN2_CY6_FUNGAL_1"/>
    <property type="match status" value="1"/>
</dbReference>
<dbReference type="CDD" id="cd00067">
    <property type="entry name" value="GAL4"/>
    <property type="match status" value="1"/>
</dbReference>
<evidence type="ECO:0000313" key="4">
    <source>
        <dbReference type="EMBL" id="OAR00978.1"/>
    </source>
</evidence>
<feature type="region of interest" description="Disordered" evidence="2">
    <location>
        <begin position="635"/>
        <end position="668"/>
    </location>
</feature>
<proteinExistence type="predicted"/>
<dbReference type="PROSITE" id="PS50048">
    <property type="entry name" value="ZN2_CY6_FUNGAL_2"/>
    <property type="match status" value="1"/>
</dbReference>
<gene>
    <name evidence="4" type="ORF">LLEC1_02062</name>
</gene>
<dbReference type="EMBL" id="LUKN01001440">
    <property type="protein sequence ID" value="OAR00978.1"/>
    <property type="molecule type" value="Genomic_DNA"/>
</dbReference>
<name>A0A179IEE1_CORDF</name>
<organism evidence="4 5">
    <name type="scientific">Cordyceps confragosa</name>
    <name type="common">Lecanicillium lecanii</name>
    <dbReference type="NCBI Taxonomy" id="2714763"/>
    <lineage>
        <taxon>Eukaryota</taxon>
        <taxon>Fungi</taxon>
        <taxon>Dikarya</taxon>
        <taxon>Ascomycota</taxon>
        <taxon>Pezizomycotina</taxon>
        <taxon>Sordariomycetes</taxon>
        <taxon>Hypocreomycetidae</taxon>
        <taxon>Hypocreales</taxon>
        <taxon>Cordycipitaceae</taxon>
        <taxon>Akanthomyces</taxon>
    </lineage>
</organism>
<keyword evidence="5" id="KW-1185">Reference proteome</keyword>
<feature type="region of interest" description="Disordered" evidence="2">
    <location>
        <begin position="1"/>
        <end position="22"/>
    </location>
</feature>
<dbReference type="AlphaFoldDB" id="A0A179IEE1"/>
<dbReference type="SMART" id="SM00066">
    <property type="entry name" value="GAL4"/>
    <property type="match status" value="1"/>
</dbReference>
<protein>
    <recommendedName>
        <fullName evidence="3">Zn(2)-C6 fungal-type domain-containing protein</fullName>
    </recommendedName>
</protein>
<feature type="region of interest" description="Disordered" evidence="2">
    <location>
        <begin position="569"/>
        <end position="592"/>
    </location>
</feature>
<feature type="compositionally biased region" description="Low complexity" evidence="2">
    <location>
        <begin position="150"/>
        <end position="159"/>
    </location>
</feature>
<dbReference type="OrthoDB" id="3364175at2759"/>
<evidence type="ECO:0000313" key="5">
    <source>
        <dbReference type="Proteomes" id="UP000243081"/>
    </source>
</evidence>
<dbReference type="Proteomes" id="UP000243081">
    <property type="component" value="Unassembled WGS sequence"/>
</dbReference>
<dbReference type="GO" id="GO:0045944">
    <property type="term" value="P:positive regulation of transcription by RNA polymerase II"/>
    <property type="evidence" value="ECO:0007669"/>
    <property type="project" value="TreeGrafter"/>
</dbReference>
<evidence type="ECO:0000256" key="1">
    <source>
        <dbReference type="ARBA" id="ARBA00023242"/>
    </source>
</evidence>
<dbReference type="InterPro" id="IPR036864">
    <property type="entry name" value="Zn2-C6_fun-type_DNA-bd_sf"/>
</dbReference>
<dbReference type="GO" id="GO:0000981">
    <property type="term" value="F:DNA-binding transcription factor activity, RNA polymerase II-specific"/>
    <property type="evidence" value="ECO:0007669"/>
    <property type="project" value="InterPro"/>
</dbReference>
<dbReference type="Pfam" id="PF00172">
    <property type="entry name" value="Zn_clus"/>
    <property type="match status" value="1"/>
</dbReference>
<dbReference type="InterPro" id="IPR052783">
    <property type="entry name" value="Metabolic/Drug-Res_Regulator"/>
</dbReference>
<keyword evidence="1" id="KW-0539">Nucleus</keyword>
<reference evidence="4 5" key="1">
    <citation type="submission" date="2016-03" db="EMBL/GenBank/DDBJ databases">
        <title>Fine-scale spatial genetic structure of a fungal parasite of coffee scale insects.</title>
        <authorList>
            <person name="Jackson D."/>
            <person name="Zemenick K.A."/>
            <person name="Malloure B."/>
            <person name="Quandt C.A."/>
            <person name="James T.Y."/>
        </authorList>
    </citation>
    <scope>NUCLEOTIDE SEQUENCE [LARGE SCALE GENOMIC DNA]</scope>
    <source>
        <strain evidence="4 5">UM487</strain>
    </source>
</reference>
<dbReference type="SUPFAM" id="SSF57701">
    <property type="entry name" value="Zn2/Cys6 DNA-binding domain"/>
    <property type="match status" value="1"/>
</dbReference>
<feature type="domain" description="Zn(2)-C6 fungal-type" evidence="3">
    <location>
        <begin position="31"/>
        <end position="61"/>
    </location>
</feature>
<dbReference type="CDD" id="cd12148">
    <property type="entry name" value="fungal_TF_MHR"/>
    <property type="match status" value="1"/>
</dbReference>
<feature type="region of interest" description="Disordered" evidence="2">
    <location>
        <begin position="143"/>
        <end position="172"/>
    </location>
</feature>
<dbReference type="GO" id="GO:0008270">
    <property type="term" value="F:zinc ion binding"/>
    <property type="evidence" value="ECO:0007669"/>
    <property type="project" value="InterPro"/>
</dbReference>
<dbReference type="InterPro" id="IPR001138">
    <property type="entry name" value="Zn2Cys6_DnaBD"/>
</dbReference>